<dbReference type="Proteomes" id="UP000016924">
    <property type="component" value="Unassembled WGS sequence"/>
</dbReference>
<feature type="compositionally biased region" description="Polar residues" evidence="9">
    <location>
        <begin position="33"/>
        <end position="53"/>
    </location>
</feature>
<evidence type="ECO:0000256" key="9">
    <source>
        <dbReference type="SAM" id="MobiDB-lite"/>
    </source>
</evidence>
<sequence>MVCGKCQQLQKQTQLATPAVKKKNEMYYGSPAGNKTASTSGSKPSATLGQTGVSKSKLLSKSAKNPYAMYSSSCDKCKTKVDSGKKYCHRCAYKENSCEMCGKSLTKSSSTKGAPVVQGQRFSAK</sequence>
<dbReference type="eggNOG" id="ENOG502SR0H">
    <property type="taxonomic scope" value="Eukaryota"/>
</dbReference>
<dbReference type="RefSeq" id="XP_007779717.1">
    <property type="nucleotide sequence ID" value="XM_007781527.1"/>
</dbReference>
<evidence type="ECO:0000313" key="10">
    <source>
        <dbReference type="EMBL" id="EON64400.1"/>
    </source>
</evidence>
<dbReference type="GO" id="GO:0006397">
    <property type="term" value="P:mRNA processing"/>
    <property type="evidence" value="ECO:0007669"/>
    <property type="project" value="UniProtKB-KW"/>
</dbReference>
<protein>
    <recommendedName>
        <fullName evidence="3">Cysteine-rich PDZ-binding protein</fullName>
    </recommendedName>
    <alternativeName>
        <fullName evidence="8">Cysteine-rich interactor of PDZ three</fullName>
    </alternativeName>
</protein>
<dbReference type="OMA" id="KITQGHS"/>
<comment type="similarity">
    <text evidence="2">Belongs to the CRIPT family.</text>
</comment>
<dbReference type="PANTHER" id="PTHR11805:SF1">
    <property type="entry name" value="CYSTEINE-RICH PDZ-BINDING PROTEIN"/>
    <property type="match status" value="1"/>
</dbReference>
<dbReference type="EMBL" id="JH767568">
    <property type="protein sequence ID" value="EON64400.1"/>
    <property type="molecule type" value="Genomic_DNA"/>
</dbReference>
<dbReference type="GeneID" id="19900942"/>
<evidence type="ECO:0000256" key="1">
    <source>
        <dbReference type="ARBA" id="ARBA00004496"/>
    </source>
</evidence>
<keyword evidence="11" id="KW-1185">Reference proteome</keyword>
<evidence type="ECO:0000256" key="5">
    <source>
        <dbReference type="ARBA" id="ARBA00022664"/>
    </source>
</evidence>
<accession>R7YR48</accession>
<evidence type="ECO:0000256" key="7">
    <source>
        <dbReference type="ARBA" id="ARBA00023187"/>
    </source>
</evidence>
<dbReference type="AlphaFoldDB" id="R7YR48"/>
<gene>
    <name evidence="10" type="ORF">W97_03631</name>
</gene>
<comment type="subcellular location">
    <subcellularLocation>
        <location evidence="1">Cytoplasm</location>
    </subcellularLocation>
</comment>
<proteinExistence type="inferred from homology"/>
<dbReference type="OrthoDB" id="147332at2759"/>
<feature type="region of interest" description="Disordered" evidence="9">
    <location>
        <begin position="104"/>
        <end position="125"/>
    </location>
</feature>
<dbReference type="HOGENOM" id="CLU_133934_2_1_1"/>
<organism evidence="10 11">
    <name type="scientific">Coniosporium apollinis (strain CBS 100218)</name>
    <name type="common">Rock-inhabiting black yeast</name>
    <dbReference type="NCBI Taxonomy" id="1168221"/>
    <lineage>
        <taxon>Eukaryota</taxon>
        <taxon>Fungi</taxon>
        <taxon>Dikarya</taxon>
        <taxon>Ascomycota</taxon>
        <taxon>Pezizomycotina</taxon>
        <taxon>Dothideomycetes</taxon>
        <taxon>Dothideomycetes incertae sedis</taxon>
        <taxon>Coniosporium</taxon>
    </lineage>
</organism>
<keyword evidence="6" id="KW-0747">Spliceosome</keyword>
<dbReference type="STRING" id="1168221.R7YR48"/>
<feature type="region of interest" description="Disordered" evidence="9">
    <location>
        <begin position="26"/>
        <end position="57"/>
    </location>
</feature>
<dbReference type="GO" id="GO:0005737">
    <property type="term" value="C:cytoplasm"/>
    <property type="evidence" value="ECO:0007669"/>
    <property type="project" value="UniProtKB-SubCell"/>
</dbReference>
<evidence type="ECO:0000256" key="8">
    <source>
        <dbReference type="ARBA" id="ARBA00032518"/>
    </source>
</evidence>
<dbReference type="PANTHER" id="PTHR11805">
    <property type="entry name" value="CYSTEINE-RICH PDZ-BINDING PROTEIN"/>
    <property type="match status" value="1"/>
</dbReference>
<reference evidence="11" key="1">
    <citation type="submission" date="2012-06" db="EMBL/GenBank/DDBJ databases">
        <title>The genome sequence of Coniosporium apollinis CBS 100218.</title>
        <authorList>
            <consortium name="The Broad Institute Genome Sequencing Platform"/>
            <person name="Cuomo C."/>
            <person name="Gorbushina A."/>
            <person name="Noack S."/>
            <person name="Walker B."/>
            <person name="Young S.K."/>
            <person name="Zeng Q."/>
            <person name="Gargeya S."/>
            <person name="Fitzgerald M."/>
            <person name="Haas B."/>
            <person name="Abouelleil A."/>
            <person name="Alvarado L."/>
            <person name="Arachchi H.M."/>
            <person name="Berlin A.M."/>
            <person name="Chapman S.B."/>
            <person name="Goldberg J."/>
            <person name="Griggs A."/>
            <person name="Gujja S."/>
            <person name="Hansen M."/>
            <person name="Howarth C."/>
            <person name="Imamovic A."/>
            <person name="Larimer J."/>
            <person name="McCowan C."/>
            <person name="Montmayeur A."/>
            <person name="Murphy C."/>
            <person name="Neiman D."/>
            <person name="Pearson M."/>
            <person name="Priest M."/>
            <person name="Roberts A."/>
            <person name="Saif S."/>
            <person name="Shea T."/>
            <person name="Sisk P."/>
            <person name="Sykes S."/>
            <person name="Wortman J."/>
            <person name="Nusbaum C."/>
            <person name="Birren B."/>
        </authorList>
    </citation>
    <scope>NUCLEOTIDE SEQUENCE [LARGE SCALE GENOMIC DNA]</scope>
    <source>
        <strain evidence="11">CBS 100218</strain>
    </source>
</reference>
<keyword evidence="4" id="KW-0963">Cytoplasm</keyword>
<keyword evidence="5" id="KW-0507">mRNA processing</keyword>
<name>R7YR48_CONA1</name>
<dbReference type="GO" id="GO:0005681">
    <property type="term" value="C:spliceosomal complex"/>
    <property type="evidence" value="ECO:0007669"/>
    <property type="project" value="UniProtKB-KW"/>
</dbReference>
<dbReference type="InterPro" id="IPR019367">
    <property type="entry name" value="PDZ-binding_CRIPT"/>
</dbReference>
<evidence type="ECO:0000256" key="2">
    <source>
        <dbReference type="ARBA" id="ARBA00009021"/>
    </source>
</evidence>
<dbReference type="GO" id="GO:0008017">
    <property type="term" value="F:microtubule binding"/>
    <property type="evidence" value="ECO:0007669"/>
    <property type="project" value="TreeGrafter"/>
</dbReference>
<evidence type="ECO:0000256" key="3">
    <source>
        <dbReference type="ARBA" id="ARBA00018615"/>
    </source>
</evidence>
<dbReference type="GO" id="GO:0008380">
    <property type="term" value="P:RNA splicing"/>
    <property type="evidence" value="ECO:0007669"/>
    <property type="project" value="UniProtKB-KW"/>
</dbReference>
<dbReference type="Pfam" id="PF10235">
    <property type="entry name" value="Cript"/>
    <property type="match status" value="1"/>
</dbReference>
<keyword evidence="7" id="KW-0508">mRNA splicing</keyword>
<evidence type="ECO:0000256" key="6">
    <source>
        <dbReference type="ARBA" id="ARBA00022728"/>
    </source>
</evidence>
<dbReference type="GO" id="GO:0031122">
    <property type="term" value="P:cytoplasmic microtubule organization"/>
    <property type="evidence" value="ECO:0007669"/>
    <property type="project" value="TreeGrafter"/>
</dbReference>
<evidence type="ECO:0000313" key="11">
    <source>
        <dbReference type="Proteomes" id="UP000016924"/>
    </source>
</evidence>
<evidence type="ECO:0000256" key="4">
    <source>
        <dbReference type="ARBA" id="ARBA00022490"/>
    </source>
</evidence>